<name>A0AAE3P2K4_9BACT</name>
<dbReference type="SUPFAM" id="SSF56925">
    <property type="entry name" value="OMPA-like"/>
    <property type="match status" value="1"/>
</dbReference>
<comment type="caution">
    <text evidence="1">The sequence shown here is derived from an EMBL/GenBank/DDBJ whole genome shotgun (WGS) entry which is preliminary data.</text>
</comment>
<dbReference type="Proteomes" id="UP001221302">
    <property type="component" value="Unassembled WGS sequence"/>
</dbReference>
<keyword evidence="2" id="KW-1185">Reference proteome</keyword>
<gene>
    <name evidence="1" type="ORF">P0M35_06010</name>
</gene>
<dbReference type="InterPro" id="IPR011250">
    <property type="entry name" value="OMP/PagP_B-barrel"/>
</dbReference>
<organism evidence="1 2">
    <name type="scientific">Stygiobacter electus</name>
    <dbReference type="NCBI Taxonomy" id="3032292"/>
    <lineage>
        <taxon>Bacteria</taxon>
        <taxon>Pseudomonadati</taxon>
        <taxon>Ignavibacteriota</taxon>
        <taxon>Ignavibacteria</taxon>
        <taxon>Ignavibacteriales</taxon>
        <taxon>Melioribacteraceae</taxon>
        <taxon>Stygiobacter</taxon>
    </lineage>
</organism>
<dbReference type="EMBL" id="JARGDL010000005">
    <property type="protein sequence ID" value="MDF1611695.1"/>
    <property type="molecule type" value="Genomic_DNA"/>
</dbReference>
<reference evidence="1" key="1">
    <citation type="submission" date="2023-03" db="EMBL/GenBank/DDBJ databases">
        <title>Stygiobacter electus gen. nov., sp. nov., facultatively anaerobic thermotolerant bacterium of the class Ignavibacteria from a well of Yessentuki mineral water deposit.</title>
        <authorList>
            <person name="Podosokorskaya O.A."/>
            <person name="Elcheninov A.G."/>
            <person name="Petrova N.F."/>
            <person name="Zavarzina D.G."/>
            <person name="Kublanov I.V."/>
            <person name="Merkel A.Y."/>
        </authorList>
    </citation>
    <scope>NUCLEOTIDE SEQUENCE</scope>
    <source>
        <strain evidence="1">09-Me</strain>
    </source>
</reference>
<evidence type="ECO:0000313" key="1">
    <source>
        <dbReference type="EMBL" id="MDF1611695.1"/>
    </source>
</evidence>
<dbReference type="Gene3D" id="2.40.160.20">
    <property type="match status" value="1"/>
</dbReference>
<evidence type="ECO:0000313" key="2">
    <source>
        <dbReference type="Proteomes" id="UP001221302"/>
    </source>
</evidence>
<proteinExistence type="predicted"/>
<accession>A0AAE3P2K4</accession>
<protein>
    <submittedName>
        <fullName evidence="1">Uncharacterized protein</fullName>
    </submittedName>
</protein>
<sequence>MRRSFILLLFFFITIFDLRADYRQFARSYTPYTLPSKALEFEFWQTGRIDKGFGYYYRWQPRFEIEYGITDRFTSAIYFNFNEIKSSGNLFSVKPFSFSTTSFEFRYRLSNPDDYFLDPGLYFEFGYGGDKIYYEPKILLSKRINNFILVSNIISEIERNPTKSETESKFEITAGLAYQVNSNLSLALEFRNHRNFSKVYESQINQATFLGPTISLSTQKLYFVVNFLFQVSGSPNTKNSLDLIGHEKYEVRTILGVSL</sequence>
<dbReference type="AlphaFoldDB" id="A0AAE3P2K4"/>
<dbReference type="RefSeq" id="WP_321535461.1">
    <property type="nucleotide sequence ID" value="NZ_JARGDL010000005.1"/>
</dbReference>